<evidence type="ECO:0000313" key="1">
    <source>
        <dbReference type="EMBL" id="MBI6882874.1"/>
    </source>
</evidence>
<dbReference type="RefSeq" id="WP_198746498.1">
    <property type="nucleotide sequence ID" value="NZ_JAEHTE010000002.1"/>
</dbReference>
<dbReference type="AlphaFoldDB" id="A0A8I1ECQ1"/>
<name>A0A8I1ECQ1_PSEPU</name>
<gene>
    <name evidence="1" type="ORF">JEU22_03030</name>
</gene>
<accession>A0A8I1ECQ1</accession>
<proteinExistence type="predicted"/>
<evidence type="ECO:0000313" key="2">
    <source>
        <dbReference type="Proteomes" id="UP000637061"/>
    </source>
</evidence>
<dbReference type="Proteomes" id="UP000637061">
    <property type="component" value="Unassembled WGS sequence"/>
</dbReference>
<protein>
    <submittedName>
        <fullName evidence="1">Uncharacterized protein</fullName>
    </submittedName>
</protein>
<organism evidence="1 2">
    <name type="scientific">Pseudomonas putida</name>
    <name type="common">Arthrobacter siderocapsulatus</name>
    <dbReference type="NCBI Taxonomy" id="303"/>
    <lineage>
        <taxon>Bacteria</taxon>
        <taxon>Pseudomonadati</taxon>
        <taxon>Pseudomonadota</taxon>
        <taxon>Gammaproteobacteria</taxon>
        <taxon>Pseudomonadales</taxon>
        <taxon>Pseudomonadaceae</taxon>
        <taxon>Pseudomonas</taxon>
    </lineage>
</organism>
<sequence>MANELLVIDLKAPGLSSESYPISIGVAGPGDQVWSWLVCPLEDWVYWDVSYDSVHGLRRSHLLEQGRDGYIICREMNAIFKGFTLVTLSKWTGILLTKLYRDLGVRMSFSLVDLLLVEGEDIMPQSDIASVHAVNMRSLILGRGLHNDSWLIDNSWGACDALHLEE</sequence>
<reference evidence="1" key="1">
    <citation type="submission" date="2020-12" db="EMBL/GenBank/DDBJ databases">
        <title>Enhanced detection system for hospital associated transmission using whole genome sequencing surveillance.</title>
        <authorList>
            <person name="Harrison L.H."/>
            <person name="Van Tyne D."/>
            <person name="Marsh J.W."/>
            <person name="Griffith M.P."/>
            <person name="Snyder D.J."/>
            <person name="Cooper V.S."/>
            <person name="Mustapha M."/>
        </authorList>
    </citation>
    <scope>NUCLEOTIDE SEQUENCE</scope>
    <source>
        <strain evidence="1">PSB00042</strain>
    </source>
</reference>
<comment type="caution">
    <text evidence="1">The sequence shown here is derived from an EMBL/GenBank/DDBJ whole genome shotgun (WGS) entry which is preliminary data.</text>
</comment>
<dbReference type="EMBL" id="JAEHTE010000002">
    <property type="protein sequence ID" value="MBI6882874.1"/>
    <property type="molecule type" value="Genomic_DNA"/>
</dbReference>